<comment type="caution">
    <text evidence="1">The sequence shown here is derived from an EMBL/GenBank/DDBJ whole genome shotgun (WGS) entry which is preliminary data.</text>
</comment>
<name>A0ABR1CP63_NECAM</name>
<dbReference type="EMBL" id="JAVFWL010000003">
    <property type="protein sequence ID" value="KAK6739820.1"/>
    <property type="molecule type" value="Genomic_DNA"/>
</dbReference>
<gene>
    <name evidence="1" type="primary">Necator_chrIII.g9126</name>
    <name evidence="1" type="ORF">RB195_008361</name>
</gene>
<organism evidence="1 2">
    <name type="scientific">Necator americanus</name>
    <name type="common">Human hookworm</name>
    <dbReference type="NCBI Taxonomy" id="51031"/>
    <lineage>
        <taxon>Eukaryota</taxon>
        <taxon>Metazoa</taxon>
        <taxon>Ecdysozoa</taxon>
        <taxon>Nematoda</taxon>
        <taxon>Chromadorea</taxon>
        <taxon>Rhabditida</taxon>
        <taxon>Rhabditina</taxon>
        <taxon>Rhabditomorpha</taxon>
        <taxon>Strongyloidea</taxon>
        <taxon>Ancylostomatidae</taxon>
        <taxon>Bunostominae</taxon>
        <taxon>Necator</taxon>
    </lineage>
</organism>
<dbReference type="Proteomes" id="UP001303046">
    <property type="component" value="Unassembled WGS sequence"/>
</dbReference>
<keyword evidence="2" id="KW-1185">Reference proteome</keyword>
<sequence>MAFFLSVDYDFPLTVFYGAVEKRKGIICGFARRISRTIPGLRREGEDFCDRVNLLERLRTYVRIQLYSIFVGV</sequence>
<reference evidence="1 2" key="1">
    <citation type="submission" date="2023-08" db="EMBL/GenBank/DDBJ databases">
        <title>A Necator americanus chromosomal reference genome.</title>
        <authorList>
            <person name="Ilik V."/>
            <person name="Petrzelkova K.J."/>
            <person name="Pardy F."/>
            <person name="Fuh T."/>
            <person name="Niatou-Singa F.S."/>
            <person name="Gouil Q."/>
            <person name="Baker L."/>
            <person name="Ritchie M.E."/>
            <person name="Jex A.R."/>
            <person name="Gazzola D."/>
            <person name="Li H."/>
            <person name="Toshio Fujiwara R."/>
            <person name="Zhan B."/>
            <person name="Aroian R.V."/>
            <person name="Pafco B."/>
            <person name="Schwarz E.M."/>
        </authorList>
    </citation>
    <scope>NUCLEOTIDE SEQUENCE [LARGE SCALE GENOMIC DNA]</scope>
    <source>
        <strain evidence="1 2">Aroian</strain>
        <tissue evidence="1">Whole animal</tissue>
    </source>
</reference>
<evidence type="ECO:0000313" key="2">
    <source>
        <dbReference type="Proteomes" id="UP001303046"/>
    </source>
</evidence>
<accession>A0ABR1CP63</accession>
<proteinExistence type="predicted"/>
<evidence type="ECO:0000313" key="1">
    <source>
        <dbReference type="EMBL" id="KAK6739820.1"/>
    </source>
</evidence>
<protein>
    <submittedName>
        <fullName evidence="1">Uncharacterized protein</fullName>
    </submittedName>
</protein>